<dbReference type="InterPro" id="IPR055140">
    <property type="entry name" value="Thiolase_C_2"/>
</dbReference>
<accession>A0ABS6AF41</accession>
<proteinExistence type="predicted"/>
<evidence type="ECO:0000259" key="1">
    <source>
        <dbReference type="Pfam" id="PF00108"/>
    </source>
</evidence>
<dbReference type="InterPro" id="IPR002155">
    <property type="entry name" value="Thiolase"/>
</dbReference>
<reference evidence="3" key="1">
    <citation type="submission" date="2021-06" db="EMBL/GenBank/DDBJ databases">
        <title>Paracoccus bacterium XHP0099 sp. nov., isolated from the surface waters of the Yellow Sea.</title>
        <authorList>
            <person name="Xue H."/>
            <person name="Zhang D."/>
        </authorList>
    </citation>
    <scope>NUCLEOTIDE SEQUENCE</scope>
    <source>
        <strain evidence="3">XHP0099</strain>
    </source>
</reference>
<gene>
    <name evidence="3" type="ORF">KNW02_03700</name>
</gene>
<sequence length="393" mass="40989">MTDLPPAPEGRIIGWAHTRFGKSDAPDVEALMAEVTGAALDHAGIASEQVDGIFVGVFNGGFQKQGFEGALVALGHDGLAHVPAVRLENACATGSAAITAALDFIGAGRGRVALVIGAEKMTATPGAEIGDILLGASYRAEEGETPGGFAGVFGGIANSYFQRYGDASRELAMIAAKNHANGARNPYAHMQKDFGFDFCNTVSDRNPIAAGPLRRTDCSLVSDGAAALVIAHPEIEAPRAIAFRAQRQANDYLPISRRDILEFAGARRAWAEGLEQAGVRLDDLSLVETHDCFTVAELLEYEAMGLAERGQGGRIIAEGITARDGRLPVNLSGGLKSRGHPIGATGVSQHVMAAMQLTGEAGGMQIPDARLAGVFNMGGAAVANYVSILERVK</sequence>
<dbReference type="PANTHER" id="PTHR42870:SF1">
    <property type="entry name" value="NON-SPECIFIC LIPID-TRANSFER PROTEIN-LIKE 2"/>
    <property type="match status" value="1"/>
</dbReference>
<dbReference type="PIRSF" id="PIRSF000429">
    <property type="entry name" value="Ac-CoA_Ac_transf"/>
    <property type="match status" value="1"/>
</dbReference>
<dbReference type="Pfam" id="PF22691">
    <property type="entry name" value="Thiolase_C_1"/>
    <property type="match status" value="1"/>
</dbReference>
<dbReference type="RefSeq" id="WP_216031924.1">
    <property type="nucleotide sequence ID" value="NZ_JAHKNG010000004.1"/>
</dbReference>
<comment type="caution">
    <text evidence="3">The sequence shown here is derived from an EMBL/GenBank/DDBJ whole genome shotgun (WGS) entry which is preliminary data.</text>
</comment>
<name>A0ABS6AF41_9RHOB</name>
<organism evidence="3 4">
    <name type="scientific">Paracoccus marinaquae</name>
    <dbReference type="NCBI Taxonomy" id="2841926"/>
    <lineage>
        <taxon>Bacteria</taxon>
        <taxon>Pseudomonadati</taxon>
        <taxon>Pseudomonadota</taxon>
        <taxon>Alphaproteobacteria</taxon>
        <taxon>Rhodobacterales</taxon>
        <taxon>Paracoccaceae</taxon>
        <taxon>Paracoccus</taxon>
    </lineage>
</organism>
<dbReference type="InterPro" id="IPR020616">
    <property type="entry name" value="Thiolase_N"/>
</dbReference>
<evidence type="ECO:0000259" key="2">
    <source>
        <dbReference type="Pfam" id="PF22691"/>
    </source>
</evidence>
<evidence type="ECO:0000313" key="4">
    <source>
        <dbReference type="Proteomes" id="UP001166191"/>
    </source>
</evidence>
<dbReference type="CDD" id="cd00829">
    <property type="entry name" value="SCP-x_thiolase"/>
    <property type="match status" value="1"/>
</dbReference>
<dbReference type="PANTHER" id="PTHR42870">
    <property type="entry name" value="ACETYL-COA C-ACETYLTRANSFERASE"/>
    <property type="match status" value="1"/>
</dbReference>
<feature type="domain" description="Thiolase C-terminal" evidence="2">
    <location>
        <begin position="255"/>
        <end position="391"/>
    </location>
</feature>
<dbReference type="NCBIfam" id="NF005704">
    <property type="entry name" value="PRK07516.1"/>
    <property type="match status" value="1"/>
</dbReference>
<evidence type="ECO:0000313" key="3">
    <source>
        <dbReference type="EMBL" id="MBU3029225.1"/>
    </source>
</evidence>
<dbReference type="Proteomes" id="UP001166191">
    <property type="component" value="Unassembled WGS sequence"/>
</dbReference>
<protein>
    <submittedName>
        <fullName evidence="3">Acetyl-CoA acetyltransferase</fullName>
    </submittedName>
</protein>
<dbReference type="Pfam" id="PF00108">
    <property type="entry name" value="Thiolase_N"/>
    <property type="match status" value="1"/>
</dbReference>
<keyword evidence="4" id="KW-1185">Reference proteome</keyword>
<dbReference type="EMBL" id="JAHKNG010000004">
    <property type="protein sequence ID" value="MBU3029225.1"/>
    <property type="molecule type" value="Genomic_DNA"/>
</dbReference>
<feature type="domain" description="Thiolase N-terminal" evidence="1">
    <location>
        <begin position="12"/>
        <end position="189"/>
    </location>
</feature>